<dbReference type="PANTHER" id="PTHR43116">
    <property type="entry name" value="PEPTIDE CHAIN RELEASE FACTOR 2"/>
    <property type="match status" value="1"/>
</dbReference>
<accession>A0A414R5G6</accession>
<keyword evidence="5 6" id="KW-0648">Protein biosynthesis</keyword>
<dbReference type="Gene3D" id="3.30.160.20">
    <property type="match status" value="1"/>
</dbReference>
<keyword evidence="4 6" id="KW-0488">Methylation</keyword>
<dbReference type="HAMAP" id="MF_00094">
    <property type="entry name" value="Rel_fac_2"/>
    <property type="match status" value="1"/>
</dbReference>
<keyword evidence="7" id="KW-0175">Coiled coil</keyword>
<proteinExistence type="inferred from homology"/>
<dbReference type="SUPFAM" id="SSF75620">
    <property type="entry name" value="Release factor"/>
    <property type="match status" value="1"/>
</dbReference>
<protein>
    <recommendedName>
        <fullName evidence="3 6">Peptide chain release factor 2</fullName>
        <shortName evidence="6">RF-2</shortName>
    </recommendedName>
</protein>
<dbReference type="Gene3D" id="1.20.58.410">
    <property type="entry name" value="Release factor"/>
    <property type="match status" value="1"/>
</dbReference>
<dbReference type="PROSITE" id="PS00745">
    <property type="entry name" value="RF_PROK_I"/>
    <property type="match status" value="1"/>
</dbReference>
<evidence type="ECO:0000256" key="3">
    <source>
        <dbReference type="ARBA" id="ARBA00019192"/>
    </source>
</evidence>
<dbReference type="InterPro" id="IPR004374">
    <property type="entry name" value="PrfB"/>
</dbReference>
<evidence type="ECO:0000256" key="1">
    <source>
        <dbReference type="ARBA" id="ARBA00002613"/>
    </source>
</evidence>
<dbReference type="GO" id="GO:0016149">
    <property type="term" value="F:translation release factor activity, codon specific"/>
    <property type="evidence" value="ECO:0007669"/>
    <property type="project" value="UniProtKB-UniRule"/>
</dbReference>
<evidence type="ECO:0000256" key="2">
    <source>
        <dbReference type="ARBA" id="ARBA00010835"/>
    </source>
</evidence>
<dbReference type="Pfam" id="PF00472">
    <property type="entry name" value="RF-1"/>
    <property type="match status" value="1"/>
</dbReference>
<sequence>MVELEQYKYQWNQYADQLEELRKAFDIQAKKERIEEIEGIMEEQGFWDNLTRSQEITKELKQLKDGLETIEHLQQKYEDLGTLIEMGEEENDASIVEEVEQETKEFIDEFEKTKIETLLSGEYDKNNAIVKINAGAGGTESCDWASMLYRMYTRWAESKGYKTEVLDFLDGDEAGIKSITFQVNGENAYGYLKSEKGVHRLVRISPFNAAGKRQTSFASCDVMPDIEEDLDVEINDDDIRIDTYRSSGAGGQHINKTSSAVRITHNPTGIVVQCQNERSQLQNKDKAMKMLKAKLYVLKKQEEEEKRSGIRGEVKEIGWGSQIRSYVMQPYTMVKDHRTNQEITDVGKVMDGYIDPFINAYLKWINIKKDN</sequence>
<organism evidence="9 10">
    <name type="scientific">Eubacterium ventriosum</name>
    <dbReference type="NCBI Taxonomy" id="39496"/>
    <lineage>
        <taxon>Bacteria</taxon>
        <taxon>Bacillati</taxon>
        <taxon>Bacillota</taxon>
        <taxon>Clostridia</taxon>
        <taxon>Eubacteriales</taxon>
        <taxon>Eubacteriaceae</taxon>
        <taxon>Eubacterium</taxon>
    </lineage>
</organism>
<dbReference type="InterPro" id="IPR005139">
    <property type="entry name" value="PCRF"/>
</dbReference>
<feature type="coiled-coil region" evidence="7">
    <location>
        <begin position="53"/>
        <end position="116"/>
    </location>
</feature>
<dbReference type="Proteomes" id="UP000286186">
    <property type="component" value="Unassembled WGS sequence"/>
</dbReference>
<feature type="domain" description="Prokaryotic-type class I peptide chain release factors" evidence="8">
    <location>
        <begin position="245"/>
        <end position="261"/>
    </location>
</feature>
<feature type="modified residue" description="N5-methylglutamine" evidence="6">
    <location>
        <position position="252"/>
    </location>
</feature>
<dbReference type="Gene3D" id="3.30.70.1660">
    <property type="match status" value="1"/>
</dbReference>
<dbReference type="NCBIfam" id="TIGR00020">
    <property type="entry name" value="prfB"/>
    <property type="match status" value="1"/>
</dbReference>
<comment type="similarity">
    <text evidence="2 6">Belongs to the prokaryotic/mitochondrial release factor family.</text>
</comment>
<dbReference type="InterPro" id="IPR000352">
    <property type="entry name" value="Pep_chain_release_fac_I"/>
</dbReference>
<comment type="function">
    <text evidence="1 6">Peptide chain release factor 2 directs the termination of translation in response to the peptide chain termination codons UGA and UAA.</text>
</comment>
<comment type="caution">
    <text evidence="9">The sequence shown here is derived from an EMBL/GenBank/DDBJ whole genome shotgun (WGS) entry which is preliminary data.</text>
</comment>
<dbReference type="GO" id="GO:0005737">
    <property type="term" value="C:cytoplasm"/>
    <property type="evidence" value="ECO:0007669"/>
    <property type="project" value="UniProtKB-SubCell"/>
</dbReference>
<evidence type="ECO:0000256" key="7">
    <source>
        <dbReference type="SAM" id="Coils"/>
    </source>
</evidence>
<dbReference type="SMART" id="SM00937">
    <property type="entry name" value="PCRF"/>
    <property type="match status" value="1"/>
</dbReference>
<comment type="PTM">
    <text evidence="6">Methylated by PrmC. Methylation increases the termination efficiency of RF2.</text>
</comment>
<evidence type="ECO:0000256" key="5">
    <source>
        <dbReference type="ARBA" id="ARBA00022917"/>
    </source>
</evidence>
<dbReference type="PANTHER" id="PTHR43116:SF3">
    <property type="entry name" value="CLASS I PEPTIDE CHAIN RELEASE FACTOR"/>
    <property type="match status" value="1"/>
</dbReference>
<dbReference type="InterPro" id="IPR045853">
    <property type="entry name" value="Pep_chain_release_fac_I_sf"/>
</dbReference>
<dbReference type="RefSeq" id="WP_117901191.1">
    <property type="nucleotide sequence ID" value="NZ_JAXJZY010000052.1"/>
</dbReference>
<comment type="subcellular location">
    <subcellularLocation>
        <location evidence="6">Cytoplasm</location>
    </subcellularLocation>
</comment>
<evidence type="ECO:0000259" key="8">
    <source>
        <dbReference type="PROSITE" id="PS00745"/>
    </source>
</evidence>
<keyword evidence="6" id="KW-0963">Cytoplasm</keyword>
<reference evidence="9 10" key="1">
    <citation type="submission" date="2018-08" db="EMBL/GenBank/DDBJ databases">
        <title>A genome reference for cultivated species of the human gut microbiota.</title>
        <authorList>
            <person name="Zou Y."/>
            <person name="Xue W."/>
            <person name="Luo G."/>
        </authorList>
    </citation>
    <scope>NUCLEOTIDE SEQUENCE [LARGE SCALE GENOMIC DNA]</scope>
    <source>
        <strain evidence="9 10">AM23-22</strain>
    </source>
</reference>
<dbReference type="AlphaFoldDB" id="A0A414R5G6"/>
<dbReference type="Pfam" id="PF03462">
    <property type="entry name" value="PCRF"/>
    <property type="match status" value="1"/>
</dbReference>
<evidence type="ECO:0000256" key="4">
    <source>
        <dbReference type="ARBA" id="ARBA00022481"/>
    </source>
</evidence>
<evidence type="ECO:0000313" key="10">
    <source>
        <dbReference type="Proteomes" id="UP000286186"/>
    </source>
</evidence>
<dbReference type="FunFam" id="3.30.160.20:FF:000010">
    <property type="entry name" value="Peptide chain release factor 2"/>
    <property type="match status" value="1"/>
</dbReference>
<name>A0A414R5G6_9FIRM</name>
<dbReference type="EMBL" id="QRHR01000007">
    <property type="protein sequence ID" value="RHF88281.1"/>
    <property type="molecule type" value="Genomic_DNA"/>
</dbReference>
<gene>
    <name evidence="6 9" type="primary">prfB</name>
    <name evidence="9" type="ORF">DW652_08130</name>
</gene>
<evidence type="ECO:0000313" key="9">
    <source>
        <dbReference type="EMBL" id="RHF88281.1"/>
    </source>
</evidence>
<evidence type="ECO:0000256" key="6">
    <source>
        <dbReference type="HAMAP-Rule" id="MF_00094"/>
    </source>
</evidence>